<name>A0AAN6PZ77_9PEZI</name>
<reference evidence="1" key="1">
    <citation type="journal article" date="2023" name="Mol. Phylogenet. Evol.">
        <title>Genome-scale phylogeny and comparative genomics of the fungal order Sordariales.</title>
        <authorList>
            <person name="Hensen N."/>
            <person name="Bonometti L."/>
            <person name="Westerberg I."/>
            <person name="Brannstrom I.O."/>
            <person name="Guillou S."/>
            <person name="Cros-Aarteil S."/>
            <person name="Calhoun S."/>
            <person name="Haridas S."/>
            <person name="Kuo A."/>
            <person name="Mondo S."/>
            <person name="Pangilinan J."/>
            <person name="Riley R."/>
            <person name="LaButti K."/>
            <person name="Andreopoulos B."/>
            <person name="Lipzen A."/>
            <person name="Chen C."/>
            <person name="Yan M."/>
            <person name="Daum C."/>
            <person name="Ng V."/>
            <person name="Clum A."/>
            <person name="Steindorff A."/>
            <person name="Ohm R.A."/>
            <person name="Martin F."/>
            <person name="Silar P."/>
            <person name="Natvig D.O."/>
            <person name="Lalanne C."/>
            <person name="Gautier V."/>
            <person name="Ament-Velasquez S.L."/>
            <person name="Kruys A."/>
            <person name="Hutchinson M.I."/>
            <person name="Powell A.J."/>
            <person name="Barry K."/>
            <person name="Miller A.N."/>
            <person name="Grigoriev I.V."/>
            <person name="Debuchy R."/>
            <person name="Gladieux P."/>
            <person name="Hiltunen Thoren M."/>
            <person name="Johannesson H."/>
        </authorList>
    </citation>
    <scope>NUCLEOTIDE SEQUENCE</scope>
    <source>
        <strain evidence="1">CBS 757.83</strain>
    </source>
</reference>
<evidence type="ECO:0000313" key="2">
    <source>
        <dbReference type="Proteomes" id="UP001305647"/>
    </source>
</evidence>
<accession>A0AAN6PZ77</accession>
<evidence type="ECO:0000313" key="1">
    <source>
        <dbReference type="EMBL" id="KAK4098810.1"/>
    </source>
</evidence>
<proteinExistence type="predicted"/>
<gene>
    <name evidence="1" type="ORF">N658DRAFT_210974</name>
</gene>
<dbReference type="Proteomes" id="UP001305647">
    <property type="component" value="Unassembled WGS sequence"/>
</dbReference>
<comment type="caution">
    <text evidence="1">The sequence shown here is derived from an EMBL/GenBank/DDBJ whole genome shotgun (WGS) entry which is preliminary data.</text>
</comment>
<protein>
    <submittedName>
        <fullName evidence="1">Uncharacterized protein</fullName>
    </submittedName>
</protein>
<dbReference type="EMBL" id="MU863655">
    <property type="protein sequence ID" value="KAK4098810.1"/>
    <property type="molecule type" value="Genomic_DNA"/>
</dbReference>
<organism evidence="1 2">
    <name type="scientific">Parathielavia hyrcaniae</name>
    <dbReference type="NCBI Taxonomy" id="113614"/>
    <lineage>
        <taxon>Eukaryota</taxon>
        <taxon>Fungi</taxon>
        <taxon>Dikarya</taxon>
        <taxon>Ascomycota</taxon>
        <taxon>Pezizomycotina</taxon>
        <taxon>Sordariomycetes</taxon>
        <taxon>Sordariomycetidae</taxon>
        <taxon>Sordariales</taxon>
        <taxon>Chaetomiaceae</taxon>
        <taxon>Parathielavia</taxon>
    </lineage>
</organism>
<reference evidence="1" key="2">
    <citation type="submission" date="2023-05" db="EMBL/GenBank/DDBJ databases">
        <authorList>
            <consortium name="Lawrence Berkeley National Laboratory"/>
            <person name="Steindorff A."/>
            <person name="Hensen N."/>
            <person name="Bonometti L."/>
            <person name="Westerberg I."/>
            <person name="Brannstrom I.O."/>
            <person name="Guillou S."/>
            <person name="Cros-Aarteil S."/>
            <person name="Calhoun S."/>
            <person name="Haridas S."/>
            <person name="Kuo A."/>
            <person name="Mondo S."/>
            <person name="Pangilinan J."/>
            <person name="Riley R."/>
            <person name="Labutti K."/>
            <person name="Andreopoulos B."/>
            <person name="Lipzen A."/>
            <person name="Chen C."/>
            <person name="Yanf M."/>
            <person name="Daum C."/>
            <person name="Ng V."/>
            <person name="Clum A."/>
            <person name="Ohm R."/>
            <person name="Martin F."/>
            <person name="Silar P."/>
            <person name="Natvig D."/>
            <person name="Lalanne C."/>
            <person name="Gautier V."/>
            <person name="Ament-Velasquez S.L."/>
            <person name="Kruys A."/>
            <person name="Hutchinson M.I."/>
            <person name="Powell A.J."/>
            <person name="Barry K."/>
            <person name="Miller A.N."/>
            <person name="Grigoriev I.V."/>
            <person name="Debuchy R."/>
            <person name="Gladieux P."/>
            <person name="Thoren M.H."/>
            <person name="Johannesson H."/>
        </authorList>
    </citation>
    <scope>NUCLEOTIDE SEQUENCE</scope>
    <source>
        <strain evidence="1">CBS 757.83</strain>
    </source>
</reference>
<dbReference type="AlphaFoldDB" id="A0AAN6PZ77"/>
<keyword evidence="2" id="KW-1185">Reference proteome</keyword>
<sequence length="165" mass="18647">MWRRPRMLKVLDKSRARWYGKPLKGTTWIGSTAGAITPFVWMLKQLLHGQYSRYLCTWQLRHESRGIAGAGVFQLGWAPGRSRGHGGRWAPEGSAELGLEMTGRAIILRRRWQAAGLVRQSDGSIRDNRACQSPGQWGWHNAWLREQALRGVGLPIAACERVPPH</sequence>